<dbReference type="GO" id="GO:0000022">
    <property type="term" value="P:mitotic spindle elongation"/>
    <property type="evidence" value="ECO:0007669"/>
    <property type="project" value="TreeGrafter"/>
</dbReference>
<gene>
    <name evidence="13" type="ORF">INT45_013687</name>
</gene>
<evidence type="ECO:0000256" key="2">
    <source>
        <dbReference type="ARBA" id="ARBA00004653"/>
    </source>
</evidence>
<feature type="transmembrane region" description="Helical" evidence="11">
    <location>
        <begin position="264"/>
        <end position="283"/>
    </location>
</feature>
<dbReference type="InterPro" id="IPR032816">
    <property type="entry name" value="VTT_dom"/>
</dbReference>
<dbReference type="InterPro" id="IPR051076">
    <property type="entry name" value="Golgi_membrane_TVP38/TMEM64"/>
</dbReference>
<evidence type="ECO:0000256" key="8">
    <source>
        <dbReference type="ARBA" id="ARBA00023034"/>
    </source>
</evidence>
<dbReference type="EMBL" id="JAEPRB010000026">
    <property type="protein sequence ID" value="KAG2225576.1"/>
    <property type="molecule type" value="Genomic_DNA"/>
</dbReference>
<keyword evidence="9 11" id="KW-0472">Membrane</keyword>
<name>A0A8H7VJX6_9FUNG</name>
<dbReference type="Pfam" id="PF09335">
    <property type="entry name" value="VTT_dom"/>
    <property type="match status" value="1"/>
</dbReference>
<feature type="domain" description="VTT" evidence="12">
    <location>
        <begin position="125"/>
        <end position="236"/>
    </location>
</feature>
<dbReference type="GO" id="GO:0000139">
    <property type="term" value="C:Golgi membrane"/>
    <property type="evidence" value="ECO:0007669"/>
    <property type="project" value="UniProtKB-SubCell"/>
</dbReference>
<evidence type="ECO:0000256" key="4">
    <source>
        <dbReference type="ARBA" id="ARBA00013533"/>
    </source>
</evidence>
<evidence type="ECO:0000256" key="7">
    <source>
        <dbReference type="ARBA" id="ARBA00022989"/>
    </source>
</evidence>
<keyword evidence="8" id="KW-0333">Golgi apparatus</keyword>
<accession>A0A8H7VJX6</accession>
<dbReference type="OrthoDB" id="166803at2759"/>
<proteinExistence type="inferred from homology"/>
<evidence type="ECO:0000256" key="9">
    <source>
        <dbReference type="ARBA" id="ARBA00023136"/>
    </source>
</evidence>
<feature type="region of interest" description="Disordered" evidence="10">
    <location>
        <begin position="1"/>
        <end position="22"/>
    </location>
</feature>
<keyword evidence="7 11" id="KW-1133">Transmembrane helix</keyword>
<feature type="region of interest" description="Disordered" evidence="10">
    <location>
        <begin position="323"/>
        <end position="351"/>
    </location>
</feature>
<protein>
    <recommendedName>
        <fullName evidence="4">Golgi apparatus membrane protein TVP38</fullName>
    </recommendedName>
    <alternativeName>
        <fullName evidence="5">Golgi apparatus membrane protein tvp38</fullName>
    </alternativeName>
</protein>
<evidence type="ECO:0000256" key="1">
    <source>
        <dbReference type="ARBA" id="ARBA00002978"/>
    </source>
</evidence>
<sequence length="351" mass="40135">MNTEQQHSPRNQPTSTNGTNVGEQIYWFPPEGSEQRGIRKQITRIRQALTRERIWIFAKRWKWILAVTVMSAFMMMLAYVYRRELAIGLEQLSDFIKRMGASGYLLLGFLIFLSGFPPMIGYGLYQTLSGFTFGFAAGFPLSYFSALAGAVACFVISRMWFKDRVQRFMLDYPNLHAVVRAVEKSGFKLFLLIRISPYPFNILNVLFAATDISLKDFTFGTAISLTKIALHIYIGSSFTSFAKRILGDDNDLTDDERTAETIRIVSAIVGSVLSFGVMTYIYIITKRAVAELNNNEETDAESMAFLNRNEPDNNSIVSWTEWNEEDDEDDDNRHRQQPQQRRVSIDIEHGV</sequence>
<evidence type="ECO:0000256" key="6">
    <source>
        <dbReference type="ARBA" id="ARBA00022692"/>
    </source>
</evidence>
<evidence type="ECO:0000256" key="5">
    <source>
        <dbReference type="ARBA" id="ARBA00020673"/>
    </source>
</evidence>
<evidence type="ECO:0000313" key="14">
    <source>
        <dbReference type="Proteomes" id="UP000646827"/>
    </source>
</evidence>
<dbReference type="PANTHER" id="PTHR47549">
    <property type="entry name" value="GOLGI APPARATUS MEMBRANE PROTEIN TVP38-RELATED"/>
    <property type="match status" value="1"/>
</dbReference>
<feature type="transmembrane region" description="Helical" evidence="11">
    <location>
        <begin position="137"/>
        <end position="161"/>
    </location>
</feature>
<dbReference type="GO" id="GO:0016192">
    <property type="term" value="P:vesicle-mediated transport"/>
    <property type="evidence" value="ECO:0007669"/>
    <property type="project" value="TreeGrafter"/>
</dbReference>
<organism evidence="13 14">
    <name type="scientific">Circinella minor</name>
    <dbReference type="NCBI Taxonomy" id="1195481"/>
    <lineage>
        <taxon>Eukaryota</taxon>
        <taxon>Fungi</taxon>
        <taxon>Fungi incertae sedis</taxon>
        <taxon>Mucoromycota</taxon>
        <taxon>Mucoromycotina</taxon>
        <taxon>Mucoromycetes</taxon>
        <taxon>Mucorales</taxon>
        <taxon>Lichtheimiaceae</taxon>
        <taxon>Circinella</taxon>
    </lineage>
</organism>
<keyword evidence="14" id="KW-1185">Reference proteome</keyword>
<evidence type="ECO:0000256" key="11">
    <source>
        <dbReference type="SAM" id="Phobius"/>
    </source>
</evidence>
<feature type="transmembrane region" description="Helical" evidence="11">
    <location>
        <begin position="63"/>
        <end position="81"/>
    </location>
</feature>
<evidence type="ECO:0000313" key="13">
    <source>
        <dbReference type="EMBL" id="KAG2225576.1"/>
    </source>
</evidence>
<dbReference type="Proteomes" id="UP000646827">
    <property type="component" value="Unassembled WGS sequence"/>
</dbReference>
<reference evidence="13 14" key="1">
    <citation type="submission" date="2020-12" db="EMBL/GenBank/DDBJ databases">
        <title>Metabolic potential, ecology and presence of endohyphal bacteria is reflected in genomic diversity of Mucoromycotina.</title>
        <authorList>
            <person name="Muszewska A."/>
            <person name="Okrasinska A."/>
            <person name="Steczkiewicz K."/>
            <person name="Drgas O."/>
            <person name="Orlowska M."/>
            <person name="Perlinska-Lenart U."/>
            <person name="Aleksandrzak-Piekarczyk T."/>
            <person name="Szatraj K."/>
            <person name="Zielenkiewicz U."/>
            <person name="Pilsyk S."/>
            <person name="Malc E."/>
            <person name="Mieczkowski P."/>
            <person name="Kruszewska J.S."/>
            <person name="Biernat P."/>
            <person name="Pawlowska J."/>
        </authorList>
    </citation>
    <scope>NUCLEOTIDE SEQUENCE [LARGE SCALE GENOMIC DNA]</scope>
    <source>
        <strain evidence="13 14">CBS 142.35</strain>
    </source>
</reference>
<comment type="caution">
    <text evidence="13">The sequence shown here is derived from an EMBL/GenBank/DDBJ whole genome shotgun (WGS) entry which is preliminary data.</text>
</comment>
<evidence type="ECO:0000256" key="10">
    <source>
        <dbReference type="SAM" id="MobiDB-lite"/>
    </source>
</evidence>
<dbReference type="PANTHER" id="PTHR47549:SF3">
    <property type="entry name" value="GOLGI APPARATUS MEMBRANE PROTEIN TVP38"/>
    <property type="match status" value="1"/>
</dbReference>
<evidence type="ECO:0000256" key="3">
    <source>
        <dbReference type="ARBA" id="ARBA00008640"/>
    </source>
</evidence>
<comment type="function">
    <text evidence="1">Golgi membrane protein involved in vesicular trafficking and spindle migration.</text>
</comment>
<comment type="subcellular location">
    <subcellularLocation>
        <location evidence="2">Golgi apparatus membrane</location>
        <topology evidence="2">Multi-pass membrane protein</topology>
    </subcellularLocation>
</comment>
<feature type="transmembrane region" description="Helical" evidence="11">
    <location>
        <begin position="102"/>
        <end position="125"/>
    </location>
</feature>
<keyword evidence="6 11" id="KW-0812">Transmembrane</keyword>
<evidence type="ECO:0000259" key="12">
    <source>
        <dbReference type="Pfam" id="PF09335"/>
    </source>
</evidence>
<comment type="similarity">
    <text evidence="3">Belongs to the TVP38/TMEM64 family.</text>
</comment>
<dbReference type="AlphaFoldDB" id="A0A8H7VJX6"/>